<dbReference type="STRING" id="306901.Q2GTU8"/>
<reference evidence="7" key="1">
    <citation type="journal article" date="2015" name="Genome Announc.">
        <title>Draft genome sequence of the cellulolytic fungus Chaetomium globosum.</title>
        <authorList>
            <person name="Cuomo C.A."/>
            <person name="Untereiner W.A."/>
            <person name="Ma L.-J."/>
            <person name="Grabherr M."/>
            <person name="Birren B.W."/>
        </authorList>
    </citation>
    <scope>NUCLEOTIDE SEQUENCE [LARGE SCALE GENOMIC DNA]</scope>
    <source>
        <strain evidence="7">ATCC 6205 / CBS 148.51 / DSM 1962 / NBRC 6347 / NRRL 1970</strain>
    </source>
</reference>
<keyword evidence="7" id="KW-1185">Reference proteome</keyword>
<proteinExistence type="inferred from homology"/>
<dbReference type="InterPro" id="IPR036770">
    <property type="entry name" value="Ankyrin_rpt-contain_sf"/>
</dbReference>
<dbReference type="InterPro" id="IPR002018">
    <property type="entry name" value="CarbesteraseB"/>
</dbReference>
<keyword evidence="4" id="KW-0732">Signal</keyword>
<feature type="repeat" description="ANK" evidence="3">
    <location>
        <begin position="681"/>
        <end position="713"/>
    </location>
</feature>
<sequence length="743" mass="80376">MKSARLFSLLACFAVGFAGSTPRDSPDGLTVKAITGVYTGLVDPEFPDVRQFRSIPFAEPPIGNRRWLPPEPVRPSLRHSYAYRFPPPCPQYLYKNVTLWNSNMTDFSIRIQGQNRLEGTMAQTSSEDCLYVAIWAPLNATVDSNLPVALFIPGGSFKNGGVDVPYQQPAPWVQRTKRHIFVSAGYRVNIAGFPWAAGLEDQNVGILDVRAALEWVYANINSFGGDPSRITLWGHSAGGVAVDLAAHAFASNPLAAGLFLQSGTAMVNISHPDPSHRNFTSVARTVGCDFPTSPLAELACMRQVPMTLLQNTIGAYPDNGSAFAPVFKPLPDNKIVFFNYTRLAQRPGTPHTPRIPVLVSTTANEQASLTDYPLKNVTAGPWQVKVDRETVNVFVCLASNTTQERAMVSGSGSGSGPGRLLTYRYEYAGNFSSVGPLPWMGAFHGSDVPMLMGTFDTVGEGKERVTGFERRVAERMQDYLLAFMEDPEEGLRKGGWLPWGEVEGSEVGGRNMMRFGSGGVVARNKTKNAAAPAQRLWPTTPLHYHTPGPKLFLGPYQTLHEARKELVEYGIAQGYMLVARGHIRDGTILAKNMFGAGRTPAIRVNMVCHRSGIQTRTQKTGGPERPVFAPVPSPTDHPVGAPPPAAYLAGLLQTAAFNGDTNMIRILLDMGTVDIDSSDSTGRTALHLALEGSRTNACTLLVERGANVFCKASGGITPLDVAMGRGLEEAIALLTEKGADLVM</sequence>
<feature type="signal peptide" evidence="4">
    <location>
        <begin position="1"/>
        <end position="18"/>
    </location>
</feature>
<dbReference type="Pfam" id="PF12796">
    <property type="entry name" value="Ank_2"/>
    <property type="match status" value="1"/>
</dbReference>
<gene>
    <name evidence="6" type="ORF">CHGG_08606</name>
</gene>
<accession>Q2GTU8</accession>
<organism evidence="6 7">
    <name type="scientific">Chaetomium globosum (strain ATCC 6205 / CBS 148.51 / DSM 1962 / NBRC 6347 / NRRL 1970)</name>
    <name type="common">Soil fungus</name>
    <dbReference type="NCBI Taxonomy" id="306901"/>
    <lineage>
        <taxon>Eukaryota</taxon>
        <taxon>Fungi</taxon>
        <taxon>Dikarya</taxon>
        <taxon>Ascomycota</taxon>
        <taxon>Pezizomycotina</taxon>
        <taxon>Sordariomycetes</taxon>
        <taxon>Sordariomycetidae</taxon>
        <taxon>Sordariales</taxon>
        <taxon>Chaetomiaceae</taxon>
        <taxon>Chaetomium</taxon>
    </lineage>
</organism>
<dbReference type="eggNOG" id="KOG4389">
    <property type="taxonomic scope" value="Eukaryota"/>
</dbReference>
<dbReference type="InterPro" id="IPR029058">
    <property type="entry name" value="AB_hydrolase_fold"/>
</dbReference>
<dbReference type="PROSITE" id="PS00122">
    <property type="entry name" value="CARBOXYLESTERASE_B_1"/>
    <property type="match status" value="1"/>
</dbReference>
<dbReference type="Gene3D" id="1.25.40.20">
    <property type="entry name" value="Ankyrin repeat-containing domain"/>
    <property type="match status" value="1"/>
</dbReference>
<keyword evidence="2" id="KW-0378">Hydrolase</keyword>
<dbReference type="RefSeq" id="XP_001226533.1">
    <property type="nucleotide sequence ID" value="XM_001226532.1"/>
</dbReference>
<evidence type="ECO:0000256" key="3">
    <source>
        <dbReference type="PROSITE-ProRule" id="PRU00023"/>
    </source>
</evidence>
<dbReference type="OrthoDB" id="408631at2759"/>
<dbReference type="Gene3D" id="3.40.50.1820">
    <property type="entry name" value="alpha/beta hydrolase"/>
    <property type="match status" value="1"/>
</dbReference>
<comment type="similarity">
    <text evidence="1">Belongs to the type-B carboxylesterase/lipase family.</text>
</comment>
<dbReference type="Pfam" id="PF00135">
    <property type="entry name" value="COesterase"/>
    <property type="match status" value="1"/>
</dbReference>
<evidence type="ECO:0000256" key="4">
    <source>
        <dbReference type="SAM" id="SignalP"/>
    </source>
</evidence>
<dbReference type="InterPro" id="IPR019826">
    <property type="entry name" value="Carboxylesterase_B_AS"/>
</dbReference>
<evidence type="ECO:0000259" key="5">
    <source>
        <dbReference type="Pfam" id="PF00135"/>
    </source>
</evidence>
<feature type="repeat" description="ANK" evidence="3">
    <location>
        <begin position="714"/>
        <end position="743"/>
    </location>
</feature>
<feature type="chain" id="PRO_5007319298" description="Carboxylesterase type B domain-containing protein" evidence="4">
    <location>
        <begin position="19"/>
        <end position="743"/>
    </location>
</feature>
<feature type="domain" description="Carboxylesterase type B" evidence="5">
    <location>
        <begin position="40"/>
        <end position="378"/>
    </location>
</feature>
<dbReference type="ESTHER" id="chagb-q2gtu8">
    <property type="family name" value="Fungal_carboxylesterase_lipase"/>
</dbReference>
<dbReference type="Proteomes" id="UP000001056">
    <property type="component" value="Unassembled WGS sequence"/>
</dbReference>
<dbReference type="HOGENOM" id="CLU_006586_15_1_1"/>
<dbReference type="InterPro" id="IPR050309">
    <property type="entry name" value="Type-B_Carboxylest/Lipase"/>
</dbReference>
<dbReference type="PANTHER" id="PTHR11559">
    <property type="entry name" value="CARBOXYLESTERASE"/>
    <property type="match status" value="1"/>
</dbReference>
<dbReference type="VEuPathDB" id="FungiDB:CHGG_08606"/>
<dbReference type="SUPFAM" id="SSF48403">
    <property type="entry name" value="Ankyrin repeat"/>
    <property type="match status" value="1"/>
</dbReference>
<dbReference type="InterPro" id="IPR002110">
    <property type="entry name" value="Ankyrin_rpt"/>
</dbReference>
<evidence type="ECO:0000313" key="6">
    <source>
        <dbReference type="EMBL" id="EAQ84592.1"/>
    </source>
</evidence>
<dbReference type="GO" id="GO:0016787">
    <property type="term" value="F:hydrolase activity"/>
    <property type="evidence" value="ECO:0007669"/>
    <property type="project" value="UniProtKB-KW"/>
</dbReference>
<dbReference type="SMART" id="SM00248">
    <property type="entry name" value="ANK"/>
    <property type="match status" value="3"/>
</dbReference>
<name>Q2GTU8_CHAGB</name>
<keyword evidence="3" id="KW-0040">ANK repeat</keyword>
<dbReference type="PROSITE" id="PS50297">
    <property type="entry name" value="ANK_REP_REGION"/>
    <property type="match status" value="2"/>
</dbReference>
<evidence type="ECO:0000256" key="2">
    <source>
        <dbReference type="ARBA" id="ARBA00022801"/>
    </source>
</evidence>
<dbReference type="PROSITE" id="PS50088">
    <property type="entry name" value="ANK_REPEAT"/>
    <property type="match status" value="2"/>
</dbReference>
<dbReference type="SUPFAM" id="SSF53474">
    <property type="entry name" value="alpha/beta-Hydrolases"/>
    <property type="match status" value="1"/>
</dbReference>
<protein>
    <recommendedName>
        <fullName evidence="5">Carboxylesterase type B domain-containing protein</fullName>
    </recommendedName>
</protein>
<evidence type="ECO:0000256" key="1">
    <source>
        <dbReference type="ARBA" id="ARBA00005964"/>
    </source>
</evidence>
<dbReference type="InParanoid" id="Q2GTU8"/>
<dbReference type="EMBL" id="CH408034">
    <property type="protein sequence ID" value="EAQ84592.1"/>
    <property type="molecule type" value="Genomic_DNA"/>
</dbReference>
<evidence type="ECO:0000313" key="7">
    <source>
        <dbReference type="Proteomes" id="UP000001056"/>
    </source>
</evidence>
<dbReference type="AlphaFoldDB" id="Q2GTU8"/>
<dbReference type="GeneID" id="4395808"/>